<dbReference type="Gene3D" id="3.40.1160.10">
    <property type="entry name" value="Acetylglutamate kinase-like"/>
    <property type="match status" value="1"/>
</dbReference>
<evidence type="ECO:0000256" key="5">
    <source>
        <dbReference type="ARBA" id="ARBA00022741"/>
    </source>
</evidence>
<dbReference type="InterPro" id="IPR001057">
    <property type="entry name" value="Glu/AcGlu_kinase"/>
</dbReference>
<dbReference type="GO" id="GO:0004349">
    <property type="term" value="F:glutamate 5-kinase activity"/>
    <property type="evidence" value="ECO:0007669"/>
    <property type="project" value="UniProtKB-UniRule"/>
</dbReference>
<name>A0A0D0Y508_9LACO</name>
<evidence type="ECO:0000256" key="3">
    <source>
        <dbReference type="ARBA" id="ARBA00022650"/>
    </source>
</evidence>
<comment type="catalytic activity">
    <reaction evidence="8">
        <text>L-glutamate + ATP = L-glutamyl 5-phosphate + ADP</text>
        <dbReference type="Rhea" id="RHEA:14877"/>
        <dbReference type="ChEBI" id="CHEBI:29985"/>
        <dbReference type="ChEBI" id="CHEBI:30616"/>
        <dbReference type="ChEBI" id="CHEBI:58274"/>
        <dbReference type="ChEBI" id="CHEBI:456216"/>
        <dbReference type="EC" id="2.7.2.11"/>
    </reaction>
</comment>
<dbReference type="UniPathway" id="UPA00098">
    <property type="reaction ID" value="UER00359"/>
</dbReference>
<feature type="binding site" evidence="8">
    <location>
        <begin position="227"/>
        <end position="233"/>
    </location>
    <ligand>
        <name>ATP</name>
        <dbReference type="ChEBI" id="CHEBI:30616"/>
    </ligand>
</feature>
<feature type="binding site" evidence="8">
    <location>
        <begin position="185"/>
        <end position="186"/>
    </location>
    <ligand>
        <name>ATP</name>
        <dbReference type="ChEBI" id="CHEBI:30616"/>
    </ligand>
</feature>
<reference evidence="10 11" key="1">
    <citation type="submission" date="2013-08" db="EMBL/GenBank/DDBJ databases">
        <title>Lactobacillus wasatchii sp. WDC04, a late gas producing bacteria isolated from aged chedder cheese.</title>
        <authorList>
            <person name="Oberg C.J."/>
            <person name="Culumber M."/>
            <person name="McMahon D.J."/>
            <person name="Broadbent J.R."/>
            <person name="Oberg T.S."/>
            <person name="Ortaki F."/>
        </authorList>
    </citation>
    <scope>NUCLEOTIDE SEQUENCE [LARGE SCALE GENOMIC DNA]</scope>
    <source>
        <strain evidence="10 11">WDC04</strain>
    </source>
</reference>
<dbReference type="STRING" id="1335616.WDC_1012"/>
<comment type="caution">
    <text evidence="10">The sequence shown here is derived from an EMBL/GenBank/DDBJ whole genome shotgun (WGS) entry which is preliminary data.</text>
</comment>
<comment type="subcellular location">
    <subcellularLocation>
        <location evidence="8">Cytoplasm</location>
    </subcellularLocation>
</comment>
<evidence type="ECO:0000259" key="9">
    <source>
        <dbReference type="Pfam" id="PF00696"/>
    </source>
</evidence>
<evidence type="ECO:0000256" key="7">
    <source>
        <dbReference type="ARBA" id="ARBA00022840"/>
    </source>
</evidence>
<evidence type="ECO:0000313" key="10">
    <source>
        <dbReference type="EMBL" id="KIS03378.1"/>
    </source>
</evidence>
<dbReference type="InterPro" id="IPR019797">
    <property type="entry name" value="Glutamate_5-kinase_CS"/>
</dbReference>
<feature type="domain" description="Aspartate/glutamate/uridylate kinase" evidence="9">
    <location>
        <begin position="17"/>
        <end position="251"/>
    </location>
</feature>
<dbReference type="PANTHER" id="PTHR43654:SF1">
    <property type="entry name" value="ISOPENTENYL PHOSPHATE KINASE"/>
    <property type="match status" value="1"/>
</dbReference>
<comment type="function">
    <text evidence="8">Catalyzes the transfer of a phosphate group to glutamate to form L-glutamate 5-phosphate.</text>
</comment>
<dbReference type="GO" id="GO:0005524">
    <property type="term" value="F:ATP binding"/>
    <property type="evidence" value="ECO:0007669"/>
    <property type="project" value="UniProtKB-KW"/>
</dbReference>
<keyword evidence="2 8" id="KW-0028">Amino-acid biosynthesis</keyword>
<sequence length="284" mass="30448">MNVGEEMDQQRQLKDPQRIVVKIGTSSLIYPDGQLNLKTMDELAFVLSAACKHGRQVILVSSGAIGVGLNQLHLNKRPTEMAAQQAIAAIGQNELISIFNQRFASYGQQIGQVLLTHDVMDYPVSKQNVLNTFNKLMEMNAIPIVNENDTVAVDEMDHRTTFGDNDELSALVATSLNADLLIVLSDIDCLYDADPRTNAKATPLSVVTSVTDELLTEAGGSGTRFGTGGMVTKLKAAKRVMAAGSQMVLANGADPKIIFDILAGKPVGTLFTAATHARGLKNHG</sequence>
<dbReference type="SUPFAM" id="SSF53633">
    <property type="entry name" value="Carbamate kinase-like"/>
    <property type="match status" value="1"/>
</dbReference>
<dbReference type="Proteomes" id="UP000032279">
    <property type="component" value="Unassembled WGS sequence"/>
</dbReference>
<dbReference type="PRINTS" id="PR00474">
    <property type="entry name" value="GLU5KINASE"/>
</dbReference>
<comment type="similarity">
    <text evidence="8">Belongs to the glutamate 5-kinase family.</text>
</comment>
<evidence type="ECO:0000256" key="6">
    <source>
        <dbReference type="ARBA" id="ARBA00022777"/>
    </source>
</evidence>
<evidence type="ECO:0000256" key="2">
    <source>
        <dbReference type="ARBA" id="ARBA00022605"/>
    </source>
</evidence>
<dbReference type="InterPro" id="IPR005715">
    <property type="entry name" value="Glu_5kinase/COase_Synthase"/>
</dbReference>
<dbReference type="InterPro" id="IPR011529">
    <property type="entry name" value="Glu_5kinase"/>
</dbReference>
<dbReference type="PANTHER" id="PTHR43654">
    <property type="entry name" value="GLUTAMATE 5-KINASE"/>
    <property type="match status" value="1"/>
</dbReference>
<dbReference type="EC" id="2.7.2.11" evidence="8"/>
<dbReference type="FunFam" id="3.40.1160.10:FF:000018">
    <property type="entry name" value="Glutamate 5-kinase"/>
    <property type="match status" value="1"/>
</dbReference>
<dbReference type="CDD" id="cd04242">
    <property type="entry name" value="AAK_G5K_ProB"/>
    <property type="match status" value="1"/>
</dbReference>
<evidence type="ECO:0000256" key="8">
    <source>
        <dbReference type="HAMAP-Rule" id="MF_00456"/>
    </source>
</evidence>
<dbReference type="HAMAP" id="MF_00456">
    <property type="entry name" value="ProB"/>
    <property type="match status" value="1"/>
</dbReference>
<feature type="binding site" evidence="8">
    <location>
        <position position="62"/>
    </location>
    <ligand>
        <name>substrate</name>
    </ligand>
</feature>
<evidence type="ECO:0000313" key="11">
    <source>
        <dbReference type="Proteomes" id="UP000032279"/>
    </source>
</evidence>
<dbReference type="GO" id="GO:0055129">
    <property type="term" value="P:L-proline biosynthetic process"/>
    <property type="evidence" value="ECO:0007669"/>
    <property type="project" value="UniProtKB-UniRule"/>
</dbReference>
<accession>A0A0D0Y508</accession>
<evidence type="ECO:0000256" key="1">
    <source>
        <dbReference type="ARBA" id="ARBA00022490"/>
    </source>
</evidence>
<dbReference type="InterPro" id="IPR041739">
    <property type="entry name" value="G5K_ProB"/>
</dbReference>
<keyword evidence="4 8" id="KW-0808">Transferase</keyword>
<keyword evidence="1 8" id="KW-0963">Cytoplasm</keyword>
<keyword evidence="5 8" id="KW-0547">Nucleotide-binding</keyword>
<dbReference type="Pfam" id="PF00696">
    <property type="entry name" value="AA_kinase"/>
    <property type="match status" value="1"/>
</dbReference>
<feature type="binding site" evidence="8">
    <location>
        <position position="22"/>
    </location>
    <ligand>
        <name>ATP</name>
        <dbReference type="ChEBI" id="CHEBI:30616"/>
    </ligand>
</feature>
<protein>
    <recommendedName>
        <fullName evidence="8">Glutamate 5-kinase</fullName>
        <ecNumber evidence="8">2.7.2.11</ecNumber>
    </recommendedName>
    <alternativeName>
        <fullName evidence="8">Gamma-glutamyl kinase</fullName>
        <shortName evidence="8">GK</shortName>
    </alternativeName>
</protein>
<dbReference type="NCBIfam" id="TIGR01027">
    <property type="entry name" value="proB"/>
    <property type="match status" value="1"/>
</dbReference>
<keyword evidence="3 8" id="KW-0641">Proline biosynthesis</keyword>
<keyword evidence="11" id="KW-1185">Reference proteome</keyword>
<comment type="pathway">
    <text evidence="8">Amino-acid biosynthesis; L-proline biosynthesis; L-glutamate 5-semialdehyde from L-glutamate: step 1/2.</text>
</comment>
<feature type="binding site" evidence="8">
    <location>
        <position position="165"/>
    </location>
    <ligand>
        <name>substrate</name>
    </ligand>
</feature>
<dbReference type="PIRSF" id="PIRSF000729">
    <property type="entry name" value="GK"/>
    <property type="match status" value="1"/>
</dbReference>
<dbReference type="PATRIC" id="fig|1335616.4.peg.1017"/>
<organism evidence="10 11">
    <name type="scientific">Paucilactobacillus wasatchensis</name>
    <dbReference type="NCBI Taxonomy" id="1335616"/>
    <lineage>
        <taxon>Bacteria</taxon>
        <taxon>Bacillati</taxon>
        <taxon>Bacillota</taxon>
        <taxon>Bacilli</taxon>
        <taxon>Lactobacillales</taxon>
        <taxon>Lactobacillaceae</taxon>
        <taxon>Paucilactobacillus</taxon>
    </lineage>
</organism>
<proteinExistence type="inferred from homology"/>
<dbReference type="InterPro" id="IPR001048">
    <property type="entry name" value="Asp/Glu/Uridylate_kinase"/>
</dbReference>
<feature type="binding site" evidence="8">
    <location>
        <position position="149"/>
    </location>
    <ligand>
        <name>substrate</name>
    </ligand>
</feature>
<evidence type="ECO:0000256" key="4">
    <source>
        <dbReference type="ARBA" id="ARBA00022679"/>
    </source>
</evidence>
<keyword evidence="7 8" id="KW-0067">ATP-binding</keyword>
<dbReference type="EMBL" id="AWTT01000021">
    <property type="protein sequence ID" value="KIS03378.1"/>
    <property type="molecule type" value="Genomic_DNA"/>
</dbReference>
<dbReference type="GO" id="GO:0005829">
    <property type="term" value="C:cytosol"/>
    <property type="evidence" value="ECO:0007669"/>
    <property type="project" value="TreeGrafter"/>
</dbReference>
<dbReference type="PROSITE" id="PS00902">
    <property type="entry name" value="GLUTAMATE_5_KINASE"/>
    <property type="match status" value="1"/>
</dbReference>
<dbReference type="InterPro" id="IPR036393">
    <property type="entry name" value="AceGlu_kinase-like_sf"/>
</dbReference>
<dbReference type="AlphaFoldDB" id="A0A0D0Y508"/>
<gene>
    <name evidence="8 10" type="primary">proB</name>
    <name evidence="10" type="ORF">WDC_1012</name>
</gene>
<keyword evidence="6 8" id="KW-0418">Kinase</keyword>